<dbReference type="Proteomes" id="UP000317267">
    <property type="component" value="Unassembled WGS sequence"/>
</dbReference>
<dbReference type="AlphaFoldDB" id="A0A5C5PSF3"/>
<name>A0A5C5PSF3_9PSED</name>
<organism evidence="1 2">
    <name type="scientific">Pseudomonas grimontii</name>
    <dbReference type="NCBI Taxonomy" id="129847"/>
    <lineage>
        <taxon>Bacteria</taxon>
        <taxon>Pseudomonadati</taxon>
        <taxon>Pseudomonadota</taxon>
        <taxon>Gammaproteobacteria</taxon>
        <taxon>Pseudomonadales</taxon>
        <taxon>Pseudomonadaceae</taxon>
        <taxon>Pseudomonas</taxon>
    </lineage>
</organism>
<evidence type="ECO:0000313" key="1">
    <source>
        <dbReference type="EMBL" id="TWR69230.1"/>
    </source>
</evidence>
<reference evidence="1 2" key="1">
    <citation type="submission" date="2019-06" db="EMBL/GenBank/DDBJ databases">
        <title>Pseudomonas bimorpha sp. nov. isolated from bovine raw milk and skim milk concentrate.</title>
        <authorList>
            <person name="Hofmann K."/>
            <person name="Huptas C."/>
            <person name="Doll E."/>
            <person name="Scherer S."/>
            <person name="Wenning M."/>
        </authorList>
    </citation>
    <scope>NUCLEOTIDE SEQUENCE [LARGE SCALE GENOMIC DNA]</scope>
    <source>
        <strain evidence="1 2">DSM 17515</strain>
    </source>
</reference>
<gene>
    <name evidence="1" type="ORF">FIV39_06060</name>
</gene>
<sequence>MVEQVGHGTLGRGKGAQINLTNTANPLWEGACSRSRWVSQPMYRLIHRNREQAPSHILIAFSHSYWGDAADPRSSGIRH</sequence>
<evidence type="ECO:0000313" key="2">
    <source>
        <dbReference type="Proteomes" id="UP000317267"/>
    </source>
</evidence>
<proteinExistence type="predicted"/>
<dbReference type="EMBL" id="VFES01000002">
    <property type="protein sequence ID" value="TWR69230.1"/>
    <property type="molecule type" value="Genomic_DNA"/>
</dbReference>
<accession>A0A5C5PSF3</accession>
<comment type="caution">
    <text evidence="1">The sequence shown here is derived from an EMBL/GenBank/DDBJ whole genome shotgun (WGS) entry which is preliminary data.</text>
</comment>
<protein>
    <submittedName>
        <fullName evidence="1">Uncharacterized protein</fullName>
    </submittedName>
</protein>
<dbReference type="OrthoDB" id="7029997at2"/>